<evidence type="ECO:0000313" key="2">
    <source>
        <dbReference type="Proteomes" id="UP001314170"/>
    </source>
</evidence>
<gene>
    <name evidence="1" type="ORF">DCAF_LOCUS15417</name>
</gene>
<keyword evidence="2" id="KW-1185">Reference proteome</keyword>
<evidence type="ECO:0000313" key="1">
    <source>
        <dbReference type="EMBL" id="CAK7340335.1"/>
    </source>
</evidence>
<sequence>MSHFFKSLHDLIGLYEEMPDVTFFSSGFTKNNSFHSHYVDGVLDYHINTNTCIMDNLIELNDSSQMSCLDVSVITPGYSPIIHYSDADREVGTFGDFDTWKFSIFCRYNYPNQPLLQENFCPSFIGRQLDWGSGGISNCHQSSKYKVPGSQGGKINFENLVIIVEGCKNLVYLDVSDCIGFDADDEKVLELASHIKTFKCEGSMLEEDYYEDYNDYEDFSGYSSP</sequence>
<protein>
    <submittedName>
        <fullName evidence="1">Uncharacterized protein</fullName>
    </submittedName>
</protein>
<dbReference type="AlphaFoldDB" id="A0AAV1RUE4"/>
<name>A0AAV1RUE4_9ROSI</name>
<dbReference type="Proteomes" id="UP001314170">
    <property type="component" value="Unassembled WGS sequence"/>
</dbReference>
<dbReference type="EMBL" id="CAWUPB010001159">
    <property type="protein sequence ID" value="CAK7340335.1"/>
    <property type="molecule type" value="Genomic_DNA"/>
</dbReference>
<proteinExistence type="predicted"/>
<organism evidence="1 2">
    <name type="scientific">Dovyalis caffra</name>
    <dbReference type="NCBI Taxonomy" id="77055"/>
    <lineage>
        <taxon>Eukaryota</taxon>
        <taxon>Viridiplantae</taxon>
        <taxon>Streptophyta</taxon>
        <taxon>Embryophyta</taxon>
        <taxon>Tracheophyta</taxon>
        <taxon>Spermatophyta</taxon>
        <taxon>Magnoliopsida</taxon>
        <taxon>eudicotyledons</taxon>
        <taxon>Gunneridae</taxon>
        <taxon>Pentapetalae</taxon>
        <taxon>rosids</taxon>
        <taxon>fabids</taxon>
        <taxon>Malpighiales</taxon>
        <taxon>Salicaceae</taxon>
        <taxon>Flacourtieae</taxon>
        <taxon>Dovyalis</taxon>
    </lineage>
</organism>
<comment type="caution">
    <text evidence="1">The sequence shown here is derived from an EMBL/GenBank/DDBJ whole genome shotgun (WGS) entry which is preliminary data.</text>
</comment>
<reference evidence="1 2" key="1">
    <citation type="submission" date="2024-01" db="EMBL/GenBank/DDBJ databases">
        <authorList>
            <person name="Waweru B."/>
        </authorList>
    </citation>
    <scope>NUCLEOTIDE SEQUENCE [LARGE SCALE GENOMIC DNA]</scope>
</reference>
<accession>A0AAV1RUE4</accession>